<dbReference type="Proteomes" id="UP000248926">
    <property type="component" value="Unassembled WGS sequence"/>
</dbReference>
<evidence type="ECO:0000313" key="4">
    <source>
        <dbReference type="EMBL" id="RAO77193.1"/>
    </source>
</evidence>
<proteinExistence type="predicted"/>
<name>A0A328P796_9GAMM</name>
<sequence length="140" mass="15282">MKKIASLTIAAALVFAGMAMAQDALTEHEVQSSLERQGYSKVRDLDFRNGVWTAKARSANGKSVSVRIDPRTGQAFPDKPVSRLSEADVRASLSTQGYTHVHDVDFDDGVWTAKADNEAGKKVRLQLDPETGRVIGSDRH</sequence>
<dbReference type="Pfam" id="PF13670">
    <property type="entry name" value="PepSY_2"/>
    <property type="match status" value="2"/>
</dbReference>
<evidence type="ECO:0000259" key="3">
    <source>
        <dbReference type="Pfam" id="PF13670"/>
    </source>
</evidence>
<comment type="caution">
    <text evidence="4">The sequence shown here is derived from an EMBL/GenBank/DDBJ whole genome shotgun (WGS) entry which is preliminary data.</text>
</comment>
<feature type="domain" description="PepSY" evidence="3">
    <location>
        <begin position="8"/>
        <end position="75"/>
    </location>
</feature>
<accession>A0A328P796</accession>
<protein>
    <submittedName>
        <fullName evidence="4">Peptidase M4</fullName>
    </submittedName>
</protein>
<feature type="region of interest" description="Disordered" evidence="1">
    <location>
        <begin position="62"/>
        <end position="81"/>
    </location>
</feature>
<dbReference type="EMBL" id="NFZS01000001">
    <property type="protein sequence ID" value="RAO77193.1"/>
    <property type="molecule type" value="Genomic_DNA"/>
</dbReference>
<reference evidence="4 5" key="1">
    <citation type="journal article" date="2018" name="Genet. Mol. Biol.">
        <title>The genome sequence of Dyella jiangningensis FCAV SCS01 from a lignocellulose-decomposing microbial consortium metagenome reveals potential for biotechnological applications.</title>
        <authorList>
            <person name="Desiderato J.G."/>
            <person name="Alvarenga D.O."/>
            <person name="Constancio M.T.L."/>
            <person name="Alves L.M.C."/>
            <person name="Varani A.M."/>
        </authorList>
    </citation>
    <scope>NUCLEOTIDE SEQUENCE [LARGE SCALE GENOMIC DNA]</scope>
    <source>
        <strain evidence="4 5">FCAV SCS01</strain>
    </source>
</reference>
<keyword evidence="2" id="KW-0732">Signal</keyword>
<evidence type="ECO:0000313" key="5">
    <source>
        <dbReference type="Proteomes" id="UP000248926"/>
    </source>
</evidence>
<dbReference type="RefSeq" id="WP_111981250.1">
    <property type="nucleotide sequence ID" value="NZ_NFZS01000001.1"/>
</dbReference>
<feature type="domain" description="PepSY" evidence="3">
    <location>
        <begin position="81"/>
        <end position="136"/>
    </location>
</feature>
<feature type="signal peptide" evidence="2">
    <location>
        <begin position="1"/>
        <end position="21"/>
    </location>
</feature>
<dbReference type="AlphaFoldDB" id="A0A328P796"/>
<evidence type="ECO:0000256" key="1">
    <source>
        <dbReference type="SAM" id="MobiDB-lite"/>
    </source>
</evidence>
<keyword evidence="5" id="KW-1185">Reference proteome</keyword>
<dbReference type="OrthoDB" id="5951452at2"/>
<evidence type="ECO:0000256" key="2">
    <source>
        <dbReference type="SAM" id="SignalP"/>
    </source>
</evidence>
<dbReference type="InterPro" id="IPR025711">
    <property type="entry name" value="PepSY"/>
</dbReference>
<feature type="chain" id="PRO_5016334111" evidence="2">
    <location>
        <begin position="22"/>
        <end position="140"/>
    </location>
</feature>
<organism evidence="4 5">
    <name type="scientific">Dyella jiangningensis</name>
    <dbReference type="NCBI Taxonomy" id="1379159"/>
    <lineage>
        <taxon>Bacteria</taxon>
        <taxon>Pseudomonadati</taxon>
        <taxon>Pseudomonadota</taxon>
        <taxon>Gammaproteobacteria</taxon>
        <taxon>Lysobacterales</taxon>
        <taxon>Rhodanobacteraceae</taxon>
        <taxon>Dyella</taxon>
    </lineage>
</organism>
<gene>
    <name evidence="4" type="ORF">CA260_04685</name>
</gene>